<dbReference type="InterPro" id="IPR035969">
    <property type="entry name" value="Rab-GAP_TBC_sf"/>
</dbReference>
<dbReference type="Gene3D" id="1.10.8.270">
    <property type="entry name" value="putative rabgap domain of human tbc1 domain family member 14 like domains"/>
    <property type="match status" value="1"/>
</dbReference>
<dbReference type="EMBL" id="JASBNA010000016">
    <property type="protein sequence ID" value="KAK7686757.1"/>
    <property type="molecule type" value="Genomic_DNA"/>
</dbReference>
<evidence type="ECO:0000313" key="2">
    <source>
        <dbReference type="EMBL" id="KAK7686757.1"/>
    </source>
</evidence>
<dbReference type="PANTHER" id="PTHR47219">
    <property type="entry name" value="RAB GTPASE-ACTIVATING PROTEIN 1-LIKE"/>
    <property type="match status" value="1"/>
</dbReference>
<evidence type="ECO:0000259" key="1">
    <source>
        <dbReference type="PROSITE" id="PS50086"/>
    </source>
</evidence>
<dbReference type="Gene3D" id="1.10.472.80">
    <property type="entry name" value="Ypt/Rab-GAP domain of gyp1p, domain 3"/>
    <property type="match status" value="1"/>
</dbReference>
<dbReference type="Pfam" id="PF00566">
    <property type="entry name" value="RabGAP-TBC"/>
    <property type="match status" value="1"/>
</dbReference>
<dbReference type="InterPro" id="IPR050302">
    <property type="entry name" value="Rab_GAP_TBC_domain"/>
</dbReference>
<organism evidence="2 3">
    <name type="scientific">Cerrena zonata</name>
    <dbReference type="NCBI Taxonomy" id="2478898"/>
    <lineage>
        <taxon>Eukaryota</taxon>
        <taxon>Fungi</taxon>
        <taxon>Dikarya</taxon>
        <taxon>Basidiomycota</taxon>
        <taxon>Agaricomycotina</taxon>
        <taxon>Agaricomycetes</taxon>
        <taxon>Polyporales</taxon>
        <taxon>Cerrenaceae</taxon>
        <taxon>Cerrena</taxon>
    </lineage>
</organism>
<dbReference type="PANTHER" id="PTHR47219:SF15">
    <property type="entry name" value="TBC1 DOMAIN FAMILY MEMBER 12 ISOFORM X1"/>
    <property type="match status" value="1"/>
</dbReference>
<reference evidence="2 3" key="1">
    <citation type="submission" date="2022-09" db="EMBL/GenBank/DDBJ databases">
        <authorList>
            <person name="Palmer J.M."/>
        </authorList>
    </citation>
    <scope>NUCLEOTIDE SEQUENCE [LARGE SCALE GENOMIC DNA]</scope>
    <source>
        <strain evidence="2 3">DSM 7382</strain>
    </source>
</reference>
<dbReference type="GO" id="GO:0005096">
    <property type="term" value="F:GTPase activator activity"/>
    <property type="evidence" value="ECO:0007669"/>
    <property type="project" value="TreeGrafter"/>
</dbReference>
<protein>
    <recommendedName>
        <fullName evidence="1">Rab-GAP TBC domain-containing protein</fullName>
    </recommendedName>
</protein>
<dbReference type="SMART" id="SM00164">
    <property type="entry name" value="TBC"/>
    <property type="match status" value="1"/>
</dbReference>
<dbReference type="Proteomes" id="UP001385951">
    <property type="component" value="Unassembled WGS sequence"/>
</dbReference>
<comment type="caution">
    <text evidence="2">The sequence shown here is derived from an EMBL/GenBank/DDBJ whole genome shotgun (WGS) entry which is preliminary data.</text>
</comment>
<feature type="domain" description="Rab-GAP TBC" evidence="1">
    <location>
        <begin position="1"/>
        <end position="191"/>
    </location>
</feature>
<sequence length="282" mass="31943">MWQSAVGNDLALSKDAFKACLARANRALAAGTFPTTVLGFIEDDINTTLPSLHLFTSGKGPLYQDLKDMLCAWVVARSDEGLGYVTGVAKIAAMLLINMAPAPGFLVMRNLLERHCMRSFYGGLSSKDDVEAYYRIFDTLLADGMPKIYFNFKQHQISPAAYLPDWLLSLFLEHLPFEACARIWDVLMLEGDSFLYRAALAVLGVLETRLFFPDKKELLELLKGENKAALEVARRDGRVLDGGKYEIYGVDEETLWERIDAMDEWWRESTWTRLIQRELPDL</sequence>
<accession>A0AAW0GA19</accession>
<proteinExistence type="predicted"/>
<keyword evidence="3" id="KW-1185">Reference proteome</keyword>
<name>A0AAW0GA19_9APHY</name>
<evidence type="ECO:0000313" key="3">
    <source>
        <dbReference type="Proteomes" id="UP001385951"/>
    </source>
</evidence>
<dbReference type="PROSITE" id="PS50086">
    <property type="entry name" value="TBC_RABGAP"/>
    <property type="match status" value="1"/>
</dbReference>
<dbReference type="InterPro" id="IPR000195">
    <property type="entry name" value="Rab-GAP-TBC_dom"/>
</dbReference>
<dbReference type="AlphaFoldDB" id="A0AAW0GA19"/>
<dbReference type="SUPFAM" id="SSF47923">
    <property type="entry name" value="Ypt/Rab-GAP domain of gyp1p"/>
    <property type="match status" value="2"/>
</dbReference>
<dbReference type="GO" id="GO:0031267">
    <property type="term" value="F:small GTPase binding"/>
    <property type="evidence" value="ECO:0007669"/>
    <property type="project" value="TreeGrafter"/>
</dbReference>
<gene>
    <name evidence="2" type="ORF">QCA50_010357</name>
</gene>